<dbReference type="Proteomes" id="UP000479710">
    <property type="component" value="Unassembled WGS sequence"/>
</dbReference>
<organism evidence="1 2">
    <name type="scientific">Oryza meyeriana var. granulata</name>
    <dbReference type="NCBI Taxonomy" id="110450"/>
    <lineage>
        <taxon>Eukaryota</taxon>
        <taxon>Viridiplantae</taxon>
        <taxon>Streptophyta</taxon>
        <taxon>Embryophyta</taxon>
        <taxon>Tracheophyta</taxon>
        <taxon>Spermatophyta</taxon>
        <taxon>Magnoliopsida</taxon>
        <taxon>Liliopsida</taxon>
        <taxon>Poales</taxon>
        <taxon>Poaceae</taxon>
        <taxon>BOP clade</taxon>
        <taxon>Oryzoideae</taxon>
        <taxon>Oryzeae</taxon>
        <taxon>Oryzinae</taxon>
        <taxon>Oryza</taxon>
        <taxon>Oryza meyeriana</taxon>
    </lineage>
</organism>
<reference evidence="1 2" key="1">
    <citation type="submission" date="2019-11" db="EMBL/GenBank/DDBJ databases">
        <title>Whole genome sequence of Oryza granulata.</title>
        <authorList>
            <person name="Li W."/>
        </authorList>
    </citation>
    <scope>NUCLEOTIDE SEQUENCE [LARGE SCALE GENOMIC DNA]</scope>
    <source>
        <strain evidence="2">cv. Menghai</strain>
        <tissue evidence="1">Leaf</tissue>
    </source>
</reference>
<name>A0A6G1BMJ6_9ORYZ</name>
<comment type="caution">
    <text evidence="1">The sequence shown here is derived from an EMBL/GenBank/DDBJ whole genome shotgun (WGS) entry which is preliminary data.</text>
</comment>
<dbReference type="AlphaFoldDB" id="A0A6G1BMJ6"/>
<evidence type="ECO:0000313" key="2">
    <source>
        <dbReference type="Proteomes" id="UP000479710"/>
    </source>
</evidence>
<evidence type="ECO:0000313" key="1">
    <source>
        <dbReference type="EMBL" id="KAF0888623.1"/>
    </source>
</evidence>
<accession>A0A6G1BMJ6</accession>
<keyword evidence="2" id="KW-1185">Reference proteome</keyword>
<dbReference type="EMBL" id="SPHZ02000012">
    <property type="protein sequence ID" value="KAF0888623.1"/>
    <property type="molecule type" value="Genomic_DNA"/>
</dbReference>
<proteinExistence type="predicted"/>
<protein>
    <submittedName>
        <fullName evidence="1">Uncharacterized protein</fullName>
    </submittedName>
</protein>
<gene>
    <name evidence="1" type="ORF">E2562_016089</name>
</gene>
<sequence>MFQAKIFQVWEQLLTVSRCGYQLLQDVGTRYGQFCQIIGEWLQFHYHISAGLGLMLSDEA</sequence>